<evidence type="ECO:0000313" key="7">
    <source>
        <dbReference type="Proteomes" id="UP001432027"/>
    </source>
</evidence>
<dbReference type="InterPro" id="IPR035914">
    <property type="entry name" value="Sperma_CUB_dom_sf"/>
</dbReference>
<organism evidence="6 7">
    <name type="scientific">Pristionchus entomophagus</name>
    <dbReference type="NCBI Taxonomy" id="358040"/>
    <lineage>
        <taxon>Eukaryota</taxon>
        <taxon>Metazoa</taxon>
        <taxon>Ecdysozoa</taxon>
        <taxon>Nematoda</taxon>
        <taxon>Chromadorea</taxon>
        <taxon>Rhabditida</taxon>
        <taxon>Rhabditina</taxon>
        <taxon>Diplogasteromorpha</taxon>
        <taxon>Diplogasteroidea</taxon>
        <taxon>Neodiplogasteridae</taxon>
        <taxon>Pristionchus</taxon>
    </lineage>
</organism>
<feature type="domain" description="C-type lectin" evidence="5">
    <location>
        <begin position="197"/>
        <end position="330"/>
    </location>
</feature>
<accession>A0AAV5TVM6</accession>
<feature type="domain" description="CUB" evidence="4">
    <location>
        <begin position="354"/>
        <end position="471"/>
    </location>
</feature>
<dbReference type="PROSITE" id="PS50041">
    <property type="entry name" value="C_TYPE_LECTIN_2"/>
    <property type="match status" value="1"/>
</dbReference>
<dbReference type="PANTHER" id="PTHR22991:SF40">
    <property type="entry name" value="PROTEIN CBG13490"/>
    <property type="match status" value="1"/>
</dbReference>
<evidence type="ECO:0008006" key="8">
    <source>
        <dbReference type="Google" id="ProtNLM"/>
    </source>
</evidence>
<dbReference type="CDD" id="cd00037">
    <property type="entry name" value="CLECT"/>
    <property type="match status" value="1"/>
</dbReference>
<comment type="caution">
    <text evidence="6">The sequence shown here is derived from an EMBL/GenBank/DDBJ whole genome shotgun (WGS) entry which is preliminary data.</text>
</comment>
<sequence>HGSLVSMRHLLVFSLAVAFVIVLADADCPPIDRRCPIGYKLLAQGRCFKVISKKEKESPEKLLNSALDECGKDKAFPPIIHSDAENDMFNDVFNSIDDTPAGQTLPKLLLGFYCNQNRHLEWADNSTVDYTKASPYMDASVDCISSKQTIVSRPDKNDWYNVNSSALDHYYMVMCVTPLTENLDDFCGDYETVQNAKSRPCSKFYNTEVTWNCARSLCEKNDGARLARIESADENAFFKRQAKSYGKLDGLHIGLHGQEKVVVRGVTQPHVWEWIDDRTVLTNAAQPTNSKDPADPYTNFNPMFGQLFDSPDERGGIMDTSQGGDGSWMDVDVDAVMAPFVCRRDLDVDTSIDCDSSTIPAPDSEIIPPGFPHPTFPCQRTLQVDAGNLVELTIDFFEANECCDKLEIHELDASQIFMTNTTLLATLTGSDIADTYPTRTITTTTSNVMGLKWVPNGAVNVRGFRVRYHNVTAPKF</sequence>
<reference evidence="6" key="1">
    <citation type="submission" date="2023-10" db="EMBL/GenBank/DDBJ databases">
        <title>Genome assembly of Pristionchus species.</title>
        <authorList>
            <person name="Yoshida K."/>
            <person name="Sommer R.J."/>
        </authorList>
    </citation>
    <scope>NUCLEOTIDE SEQUENCE</scope>
    <source>
        <strain evidence="6">RS0144</strain>
    </source>
</reference>
<protein>
    <recommendedName>
        <fullName evidence="8">CUB domain-containing protein</fullName>
    </recommendedName>
</protein>
<dbReference type="InterPro" id="IPR000859">
    <property type="entry name" value="CUB_dom"/>
</dbReference>
<dbReference type="InterPro" id="IPR050976">
    <property type="entry name" value="Snaclec"/>
</dbReference>
<dbReference type="SUPFAM" id="SSF49854">
    <property type="entry name" value="Spermadhesin, CUB domain"/>
    <property type="match status" value="1"/>
</dbReference>
<dbReference type="SUPFAM" id="SSF56436">
    <property type="entry name" value="C-type lectin-like"/>
    <property type="match status" value="2"/>
</dbReference>
<dbReference type="InterPro" id="IPR016186">
    <property type="entry name" value="C-type_lectin-like/link_sf"/>
</dbReference>
<keyword evidence="3" id="KW-0732">Signal</keyword>
<dbReference type="Proteomes" id="UP001432027">
    <property type="component" value="Unassembled WGS sequence"/>
</dbReference>
<dbReference type="PANTHER" id="PTHR22991">
    <property type="entry name" value="PROTEIN CBG13490"/>
    <property type="match status" value="1"/>
</dbReference>
<feature type="non-terminal residue" evidence="6">
    <location>
        <position position="1"/>
    </location>
</feature>
<dbReference type="Pfam" id="PF00059">
    <property type="entry name" value="Lectin_C"/>
    <property type="match status" value="1"/>
</dbReference>
<dbReference type="InterPro" id="IPR016187">
    <property type="entry name" value="CTDL_fold"/>
</dbReference>
<comment type="caution">
    <text evidence="2">Lacks conserved residue(s) required for the propagation of feature annotation.</text>
</comment>
<proteinExistence type="predicted"/>
<name>A0AAV5TVM6_9BILA</name>
<evidence type="ECO:0000256" key="1">
    <source>
        <dbReference type="ARBA" id="ARBA00023157"/>
    </source>
</evidence>
<dbReference type="AlphaFoldDB" id="A0AAV5TVM6"/>
<evidence type="ECO:0000313" key="6">
    <source>
        <dbReference type="EMBL" id="GMS98073.1"/>
    </source>
</evidence>
<feature type="signal peptide" evidence="3">
    <location>
        <begin position="1"/>
        <end position="26"/>
    </location>
</feature>
<keyword evidence="1" id="KW-1015">Disulfide bond</keyword>
<gene>
    <name evidence="6" type="ORF">PENTCL1PPCAC_20248</name>
</gene>
<dbReference type="InterPro" id="IPR001304">
    <property type="entry name" value="C-type_lectin-like"/>
</dbReference>
<keyword evidence="7" id="KW-1185">Reference proteome</keyword>
<dbReference type="SMART" id="SM00034">
    <property type="entry name" value="CLECT"/>
    <property type="match status" value="2"/>
</dbReference>
<evidence type="ECO:0000256" key="2">
    <source>
        <dbReference type="PROSITE-ProRule" id="PRU00059"/>
    </source>
</evidence>
<evidence type="ECO:0000259" key="5">
    <source>
        <dbReference type="PROSITE" id="PS50041"/>
    </source>
</evidence>
<evidence type="ECO:0000259" key="4">
    <source>
        <dbReference type="PROSITE" id="PS01180"/>
    </source>
</evidence>
<dbReference type="EMBL" id="BTSX01000005">
    <property type="protein sequence ID" value="GMS98073.1"/>
    <property type="molecule type" value="Genomic_DNA"/>
</dbReference>
<feature type="chain" id="PRO_5044011546" description="CUB domain-containing protein" evidence="3">
    <location>
        <begin position="27"/>
        <end position="476"/>
    </location>
</feature>
<dbReference type="Gene3D" id="2.60.120.290">
    <property type="entry name" value="Spermadhesin, CUB domain"/>
    <property type="match status" value="1"/>
</dbReference>
<dbReference type="PROSITE" id="PS01180">
    <property type="entry name" value="CUB"/>
    <property type="match status" value="1"/>
</dbReference>
<dbReference type="Gene3D" id="3.10.100.10">
    <property type="entry name" value="Mannose-Binding Protein A, subunit A"/>
    <property type="match status" value="2"/>
</dbReference>
<evidence type="ECO:0000256" key="3">
    <source>
        <dbReference type="SAM" id="SignalP"/>
    </source>
</evidence>